<proteinExistence type="predicted"/>
<evidence type="ECO:0000256" key="6">
    <source>
        <dbReference type="ARBA" id="ARBA00023098"/>
    </source>
</evidence>
<keyword evidence="7 10" id="KW-0472">Membrane</keyword>
<evidence type="ECO:0000256" key="4">
    <source>
        <dbReference type="ARBA" id="ARBA00022692"/>
    </source>
</evidence>
<evidence type="ECO:0000256" key="7">
    <source>
        <dbReference type="ARBA" id="ARBA00023136"/>
    </source>
</evidence>
<keyword evidence="2" id="KW-0444">Lipid biosynthesis</keyword>
<feature type="transmembrane region" description="Helical" evidence="10">
    <location>
        <begin position="52"/>
        <end position="76"/>
    </location>
</feature>
<keyword evidence="11" id="KW-0012">Acyltransferase</keyword>
<dbReference type="GeneID" id="90531678"/>
<dbReference type="InterPro" id="IPR003811">
    <property type="entry name" value="G3P_acylTferase_PlsY"/>
</dbReference>
<evidence type="ECO:0000256" key="8">
    <source>
        <dbReference type="ARBA" id="ARBA00023209"/>
    </source>
</evidence>
<keyword evidence="5 10" id="KW-1133">Transmembrane helix</keyword>
<gene>
    <name evidence="11" type="ORF">NE695_02595</name>
</gene>
<dbReference type="Proteomes" id="UP001524473">
    <property type="component" value="Unassembled WGS sequence"/>
</dbReference>
<dbReference type="EMBL" id="JANFZH010000004">
    <property type="protein sequence ID" value="MCQ4838800.1"/>
    <property type="molecule type" value="Genomic_DNA"/>
</dbReference>
<evidence type="ECO:0000313" key="12">
    <source>
        <dbReference type="Proteomes" id="UP001524473"/>
    </source>
</evidence>
<evidence type="ECO:0000256" key="10">
    <source>
        <dbReference type="SAM" id="Phobius"/>
    </source>
</evidence>
<keyword evidence="12" id="KW-1185">Reference proteome</keyword>
<keyword evidence="1" id="KW-1003">Cell membrane</keyword>
<dbReference type="GO" id="GO:0016746">
    <property type="term" value="F:acyltransferase activity"/>
    <property type="evidence" value="ECO:0007669"/>
    <property type="project" value="UniProtKB-KW"/>
</dbReference>
<evidence type="ECO:0000256" key="5">
    <source>
        <dbReference type="ARBA" id="ARBA00022989"/>
    </source>
</evidence>
<keyword evidence="3" id="KW-0808">Transferase</keyword>
<keyword evidence="6" id="KW-0443">Lipid metabolism</keyword>
<organism evidence="11 12">
    <name type="scientific">Neglectibacter timonensis</name>
    <dbReference type="NCBI Taxonomy" id="1776382"/>
    <lineage>
        <taxon>Bacteria</taxon>
        <taxon>Bacillati</taxon>
        <taxon>Bacillota</taxon>
        <taxon>Clostridia</taxon>
        <taxon>Eubacteriales</taxon>
        <taxon>Oscillospiraceae</taxon>
        <taxon>Neglectibacter</taxon>
    </lineage>
</organism>
<feature type="transmembrane region" description="Helical" evidence="10">
    <location>
        <begin position="151"/>
        <end position="169"/>
    </location>
</feature>
<keyword evidence="9" id="KW-1208">Phospholipid metabolism</keyword>
<evidence type="ECO:0000313" key="11">
    <source>
        <dbReference type="EMBL" id="MCQ4838800.1"/>
    </source>
</evidence>
<protein>
    <submittedName>
        <fullName evidence="11">Glycerol-3-phosphate acyltransferase</fullName>
    </submittedName>
</protein>
<sequence>MTTFRYLLFSLFGFLLGSVLFSYHLPRLLKGVDIRALSEDHNPGAANAVKYAGIPVGMLCVFCDLFKGFLPVFLALRYTDPRSLWFALVLASPTLGHACAPLYHGRGGKAIAVTFGALLGLVPMSWLVFVLAAFYIFFSAVWAIHPNERRTVVTFSLFTAACVLGASYTGRWPFGLGGMAISAVVIHKNLRDAHLAAPHPEKQPQEP</sequence>
<dbReference type="RefSeq" id="WP_082942071.1">
    <property type="nucleotide sequence ID" value="NZ_CABKVV010000012.1"/>
</dbReference>
<keyword evidence="4 10" id="KW-0812">Transmembrane</keyword>
<name>A0ABT1RWT7_9FIRM</name>
<dbReference type="SMART" id="SM01207">
    <property type="entry name" value="G3P_acyltransf"/>
    <property type="match status" value="1"/>
</dbReference>
<feature type="transmembrane region" description="Helical" evidence="10">
    <location>
        <begin position="83"/>
        <end position="104"/>
    </location>
</feature>
<accession>A0ABT1RWT7</accession>
<feature type="transmembrane region" description="Helical" evidence="10">
    <location>
        <begin position="124"/>
        <end position="144"/>
    </location>
</feature>
<evidence type="ECO:0000256" key="9">
    <source>
        <dbReference type="ARBA" id="ARBA00023264"/>
    </source>
</evidence>
<evidence type="ECO:0000256" key="2">
    <source>
        <dbReference type="ARBA" id="ARBA00022516"/>
    </source>
</evidence>
<evidence type="ECO:0000256" key="1">
    <source>
        <dbReference type="ARBA" id="ARBA00022475"/>
    </source>
</evidence>
<dbReference type="PANTHER" id="PTHR30309">
    <property type="entry name" value="INNER MEMBRANE PROTEIN YGIH"/>
    <property type="match status" value="1"/>
</dbReference>
<dbReference type="Pfam" id="PF02660">
    <property type="entry name" value="G3P_acyltransf"/>
    <property type="match status" value="1"/>
</dbReference>
<evidence type="ECO:0000256" key="3">
    <source>
        <dbReference type="ARBA" id="ARBA00022679"/>
    </source>
</evidence>
<keyword evidence="8" id="KW-0594">Phospholipid biosynthesis</keyword>
<comment type="caution">
    <text evidence="11">The sequence shown here is derived from an EMBL/GenBank/DDBJ whole genome shotgun (WGS) entry which is preliminary data.</text>
</comment>
<reference evidence="11 12" key="1">
    <citation type="submission" date="2022-06" db="EMBL/GenBank/DDBJ databases">
        <title>Isolation of gut microbiota from human fecal samples.</title>
        <authorList>
            <person name="Pamer E.G."/>
            <person name="Barat B."/>
            <person name="Waligurski E."/>
            <person name="Medina S."/>
            <person name="Paddock L."/>
            <person name="Mostad J."/>
        </authorList>
    </citation>
    <scope>NUCLEOTIDE SEQUENCE [LARGE SCALE GENOMIC DNA]</scope>
    <source>
        <strain evidence="11 12">DFI.9.73</strain>
    </source>
</reference>
<dbReference type="PANTHER" id="PTHR30309:SF0">
    <property type="entry name" value="GLYCEROL-3-PHOSPHATE ACYLTRANSFERASE-RELATED"/>
    <property type="match status" value="1"/>
</dbReference>